<dbReference type="AlphaFoldDB" id="A0A1Y0CR06"/>
<name>A0A1Y0CR06_9BACI</name>
<dbReference type="KEGG" id="bhk:B4U37_17115"/>
<dbReference type="EMBL" id="VTEU01000010">
    <property type="protein sequence ID" value="TYS55634.1"/>
    <property type="molecule type" value="Genomic_DNA"/>
</dbReference>
<accession>A0A1Y0CR06</accession>
<evidence type="ECO:0000313" key="4">
    <source>
        <dbReference type="Proteomes" id="UP000195573"/>
    </source>
</evidence>
<evidence type="ECO:0000259" key="1">
    <source>
        <dbReference type="Pfam" id="PF03413"/>
    </source>
</evidence>
<reference evidence="3 5" key="2">
    <citation type="submission" date="2019-08" db="EMBL/GenBank/DDBJ databases">
        <title>Bacillus genomes from the desert of Cuatro Cienegas, Coahuila.</title>
        <authorList>
            <person name="Olmedo-Alvarez G."/>
        </authorList>
    </citation>
    <scope>NUCLEOTIDE SEQUENCE [LARGE SCALE GENOMIC DNA]</scope>
    <source>
        <strain evidence="3 5">CH88_3T</strain>
    </source>
</reference>
<reference evidence="2 4" key="1">
    <citation type="submission" date="2017-04" db="EMBL/GenBank/DDBJ databases">
        <title>Complete Genome Sequence of the Bacillus horikoshii 20a strain from Cuatro Cienegas, Coahuila, Mexico.</title>
        <authorList>
            <person name="Zarza E."/>
            <person name="Alcaraz L.D."/>
            <person name="Aguilar-Salinas B."/>
            <person name="Islas A."/>
            <person name="Olmedo-Alvarez G."/>
        </authorList>
    </citation>
    <scope>NUCLEOTIDE SEQUENCE [LARGE SCALE GENOMIC DNA]</scope>
    <source>
        <strain evidence="2 4">20a</strain>
    </source>
</reference>
<evidence type="ECO:0000313" key="2">
    <source>
        <dbReference type="EMBL" id="ART77668.1"/>
    </source>
</evidence>
<feature type="domain" description="PepSY" evidence="1">
    <location>
        <begin position="29"/>
        <end position="99"/>
    </location>
</feature>
<protein>
    <submittedName>
        <fullName evidence="2">Peptidase M4</fullName>
    </submittedName>
</protein>
<evidence type="ECO:0000313" key="5">
    <source>
        <dbReference type="Proteomes" id="UP000323393"/>
    </source>
</evidence>
<proteinExistence type="predicted"/>
<keyword evidence="4" id="KW-1185">Reference proteome</keyword>
<dbReference type="Proteomes" id="UP000323393">
    <property type="component" value="Unassembled WGS sequence"/>
</dbReference>
<sequence length="103" mass="11516">MKWKALLIGAGIGAAAAYLFTEASKQQAIKPEKALKIAKEAFKKRGPVDGSWIQMVPETILRNDMSYSIYRGGISRRIDDVLEQYEFIVDKNSGVILDVNQLK</sequence>
<evidence type="ECO:0000313" key="3">
    <source>
        <dbReference type="EMBL" id="TYS55634.1"/>
    </source>
</evidence>
<dbReference type="InterPro" id="IPR025711">
    <property type="entry name" value="PepSY"/>
</dbReference>
<dbReference type="EMBL" id="CP020880">
    <property type="protein sequence ID" value="ART77668.1"/>
    <property type="molecule type" value="Genomic_DNA"/>
</dbReference>
<dbReference type="Proteomes" id="UP000195573">
    <property type="component" value="Chromosome"/>
</dbReference>
<dbReference type="GeneID" id="96740124"/>
<gene>
    <name evidence="2" type="ORF">B4U37_17115</name>
    <name evidence="3" type="ORF">FZC74_17930</name>
</gene>
<organism evidence="3 5">
    <name type="scientific">Sutcliffiella horikoshii</name>
    <dbReference type="NCBI Taxonomy" id="79883"/>
    <lineage>
        <taxon>Bacteria</taxon>
        <taxon>Bacillati</taxon>
        <taxon>Bacillota</taxon>
        <taxon>Bacilli</taxon>
        <taxon>Bacillales</taxon>
        <taxon>Bacillaceae</taxon>
        <taxon>Sutcliffiella</taxon>
    </lineage>
</organism>
<dbReference type="RefSeq" id="WP_088019229.1">
    <property type="nucleotide sequence ID" value="NZ_CP020880.1"/>
</dbReference>
<dbReference type="Pfam" id="PF03413">
    <property type="entry name" value="PepSY"/>
    <property type="match status" value="1"/>
</dbReference>